<keyword evidence="2" id="KW-1185">Reference proteome</keyword>
<accession>A0AA88NP22</accession>
<organism evidence="1 2">
    <name type="scientific">Channa striata</name>
    <name type="common">Snakehead murrel</name>
    <name type="synonym">Ophicephalus striatus</name>
    <dbReference type="NCBI Taxonomy" id="64152"/>
    <lineage>
        <taxon>Eukaryota</taxon>
        <taxon>Metazoa</taxon>
        <taxon>Chordata</taxon>
        <taxon>Craniata</taxon>
        <taxon>Vertebrata</taxon>
        <taxon>Euteleostomi</taxon>
        <taxon>Actinopterygii</taxon>
        <taxon>Neopterygii</taxon>
        <taxon>Teleostei</taxon>
        <taxon>Neoteleostei</taxon>
        <taxon>Acanthomorphata</taxon>
        <taxon>Anabantaria</taxon>
        <taxon>Anabantiformes</taxon>
        <taxon>Channoidei</taxon>
        <taxon>Channidae</taxon>
        <taxon>Channa</taxon>
    </lineage>
</organism>
<reference evidence="1" key="1">
    <citation type="submission" date="2023-07" db="EMBL/GenBank/DDBJ databases">
        <title>Chromosome-level Genome Assembly of Striped Snakehead (Channa striata).</title>
        <authorList>
            <person name="Liu H."/>
        </authorList>
    </citation>
    <scope>NUCLEOTIDE SEQUENCE</scope>
    <source>
        <strain evidence="1">Gz</strain>
        <tissue evidence="1">Muscle</tissue>
    </source>
</reference>
<dbReference type="EMBL" id="JAUPFM010000001">
    <property type="protein sequence ID" value="KAK2861614.1"/>
    <property type="molecule type" value="Genomic_DNA"/>
</dbReference>
<gene>
    <name evidence="1" type="ORF">Q5P01_001147</name>
</gene>
<dbReference type="Proteomes" id="UP001187415">
    <property type="component" value="Unassembled WGS sequence"/>
</dbReference>
<name>A0AA88NP22_CHASR</name>
<evidence type="ECO:0000313" key="1">
    <source>
        <dbReference type="EMBL" id="KAK2861614.1"/>
    </source>
</evidence>
<protein>
    <submittedName>
        <fullName evidence="1">Uncharacterized protein</fullName>
    </submittedName>
</protein>
<proteinExistence type="predicted"/>
<dbReference type="AlphaFoldDB" id="A0AA88NP22"/>
<comment type="caution">
    <text evidence="1">The sequence shown here is derived from an EMBL/GenBank/DDBJ whole genome shotgun (WGS) entry which is preliminary data.</text>
</comment>
<evidence type="ECO:0000313" key="2">
    <source>
        <dbReference type="Proteomes" id="UP001187415"/>
    </source>
</evidence>
<sequence>MSSGGAFQLEAVTYFKMTFFTDDIPLQRLDRLCSLSAFVSAYIPYVRICASCPSPSQCSILGVCAGRGGRAEQWCCPFHPQLQRGSVVEEIPATTASVQTLPALLVQYNPDFTVYL</sequence>